<dbReference type="GO" id="GO:0005886">
    <property type="term" value="C:plasma membrane"/>
    <property type="evidence" value="ECO:0007669"/>
    <property type="project" value="UniProtKB-SubCell"/>
</dbReference>
<feature type="binding site" evidence="14">
    <location>
        <position position="398"/>
    </location>
    <ligand>
        <name>Zn(2+)</name>
        <dbReference type="ChEBI" id="CHEBI:29105"/>
        <label>2</label>
    </ligand>
</feature>
<comment type="similarity">
    <text evidence="2 15">Belongs to the alkaline phosphatase family.</text>
</comment>
<feature type="binding site" evidence="14">
    <location>
        <position position="475"/>
    </location>
    <ligand>
        <name>Zn(2+)</name>
        <dbReference type="ChEBI" id="CHEBI:29105"/>
        <label>2</label>
    </ligand>
</feature>
<evidence type="ECO:0000256" key="7">
    <source>
        <dbReference type="ARBA" id="ARBA00022801"/>
    </source>
</evidence>
<comment type="cofactor">
    <cofactor evidence="14">
        <name>Zn(2+)</name>
        <dbReference type="ChEBI" id="CHEBI:29105"/>
    </cofactor>
    <text evidence="14">Binds 2 Zn(2+) ions.</text>
</comment>
<feature type="chain" id="PRO_5003705646" description="Alkaline phosphatase" evidence="17">
    <location>
        <begin position="18"/>
        <end position="548"/>
    </location>
</feature>
<comment type="cofactor">
    <cofactor evidence="14">
        <name>Mg(2+)</name>
        <dbReference type="ChEBI" id="CHEBI:18420"/>
    </cofactor>
    <text evidence="14">Binds 1 Mg(2+) ion.</text>
</comment>
<keyword evidence="10" id="KW-0472">Membrane</keyword>
<evidence type="ECO:0000256" key="10">
    <source>
        <dbReference type="ARBA" id="ARBA00023136"/>
    </source>
</evidence>
<comment type="catalytic activity">
    <reaction evidence="16">
        <text>a phosphate monoester + H2O = an alcohol + phosphate</text>
        <dbReference type="Rhea" id="RHEA:15017"/>
        <dbReference type="ChEBI" id="CHEBI:15377"/>
        <dbReference type="ChEBI" id="CHEBI:30879"/>
        <dbReference type="ChEBI" id="CHEBI:43474"/>
        <dbReference type="ChEBI" id="CHEBI:67140"/>
        <dbReference type="EC" id="3.1.3.1"/>
    </reaction>
</comment>
<keyword evidence="11" id="KW-0325">Glycoprotein</keyword>
<dbReference type="GO" id="GO:0098552">
    <property type="term" value="C:side of membrane"/>
    <property type="evidence" value="ECO:0007669"/>
    <property type="project" value="UniProtKB-KW"/>
</dbReference>
<dbReference type="SUPFAM" id="SSF53649">
    <property type="entry name" value="Alkaline phosphatase-like"/>
    <property type="match status" value="1"/>
</dbReference>
<feature type="binding site" evidence="14">
    <location>
        <position position="79"/>
    </location>
    <ligand>
        <name>Zn(2+)</name>
        <dbReference type="ChEBI" id="CHEBI:29105"/>
        <label>2</label>
    </ligand>
</feature>
<evidence type="ECO:0000256" key="14">
    <source>
        <dbReference type="PIRSR" id="PIRSR601952-2"/>
    </source>
</evidence>
<dbReference type="PRINTS" id="PR00113">
    <property type="entry name" value="ALKPHPHTASE"/>
</dbReference>
<dbReference type="CDD" id="cd16012">
    <property type="entry name" value="ALP"/>
    <property type="match status" value="1"/>
</dbReference>
<keyword evidence="5" id="KW-0336">GPI-anchor</keyword>
<feature type="binding site" evidence="14">
    <location>
        <position position="79"/>
    </location>
    <ligand>
        <name>Mg(2+)</name>
        <dbReference type="ChEBI" id="CHEBI:18420"/>
    </ligand>
</feature>
<dbReference type="SMART" id="SM00098">
    <property type="entry name" value="alkPPc"/>
    <property type="match status" value="1"/>
</dbReference>
<keyword evidence="9 14" id="KW-0460">Magnesium</keyword>
<name>I6PF06_9NEOP</name>
<keyword evidence="7 16" id="KW-0378">Hydrolase</keyword>
<evidence type="ECO:0000256" key="3">
    <source>
        <dbReference type="ARBA" id="ARBA00012647"/>
    </source>
</evidence>
<keyword evidence="6 14" id="KW-0479">Metal-binding</keyword>
<keyword evidence="17" id="KW-0732">Signal</keyword>
<evidence type="ECO:0000256" key="8">
    <source>
        <dbReference type="ARBA" id="ARBA00022833"/>
    </source>
</evidence>
<comment type="subcellular location">
    <subcellularLocation>
        <location evidence="1">Cell membrane</location>
        <topology evidence="1">Lipid-anchor</topology>
        <topology evidence="1">GPI-anchor</topology>
    </subcellularLocation>
</comment>
<evidence type="ECO:0000256" key="4">
    <source>
        <dbReference type="ARBA" id="ARBA00022475"/>
    </source>
</evidence>
<dbReference type="GO" id="GO:0004035">
    <property type="term" value="F:alkaline phosphatase activity"/>
    <property type="evidence" value="ECO:0007669"/>
    <property type="project" value="UniProtKB-EC"/>
</dbReference>
<proteinExistence type="evidence at transcript level"/>
<evidence type="ECO:0000256" key="6">
    <source>
        <dbReference type="ARBA" id="ARBA00022723"/>
    </source>
</evidence>
<evidence type="ECO:0000256" key="5">
    <source>
        <dbReference type="ARBA" id="ARBA00022622"/>
    </source>
</evidence>
<evidence type="ECO:0000256" key="16">
    <source>
        <dbReference type="RuleBase" id="RU003947"/>
    </source>
</evidence>
<dbReference type="Pfam" id="PF00245">
    <property type="entry name" value="Alk_phosphatase"/>
    <property type="match status" value="1"/>
</dbReference>
<feature type="binding site" evidence="14">
    <location>
        <position position="399"/>
    </location>
    <ligand>
        <name>Zn(2+)</name>
        <dbReference type="ChEBI" id="CHEBI:29105"/>
        <label>2</label>
    </ligand>
</feature>
<feature type="signal peptide" evidence="17">
    <location>
        <begin position="1"/>
        <end position="17"/>
    </location>
</feature>
<dbReference type="PROSITE" id="PS00123">
    <property type="entry name" value="ALKALINE_PHOSPHATASE"/>
    <property type="match status" value="1"/>
</dbReference>
<dbReference type="InterPro" id="IPR001952">
    <property type="entry name" value="Alkaline_phosphatase"/>
</dbReference>
<evidence type="ECO:0000256" key="17">
    <source>
        <dbReference type="SAM" id="SignalP"/>
    </source>
</evidence>
<accession>I6PF06</accession>
<dbReference type="AlphaFoldDB" id="I6PF06"/>
<dbReference type="PANTHER" id="PTHR11596:SF91">
    <property type="entry name" value="ALKALINE PHOSPHATASE-RELATED"/>
    <property type="match status" value="1"/>
</dbReference>
<feature type="binding site" evidence="14">
    <location>
        <position position="192"/>
    </location>
    <ligand>
        <name>Mg(2+)</name>
        <dbReference type="ChEBI" id="CHEBI:18420"/>
    </ligand>
</feature>
<feature type="binding site" evidence="14">
    <location>
        <position position="194"/>
    </location>
    <ligand>
        <name>Mg(2+)</name>
        <dbReference type="ChEBI" id="CHEBI:18420"/>
    </ligand>
</feature>
<evidence type="ECO:0000256" key="9">
    <source>
        <dbReference type="ARBA" id="ARBA00022842"/>
    </source>
</evidence>
<evidence type="ECO:0000256" key="2">
    <source>
        <dbReference type="ARBA" id="ARBA00005984"/>
    </source>
</evidence>
<evidence type="ECO:0000256" key="13">
    <source>
        <dbReference type="PIRSR" id="PIRSR601952-1"/>
    </source>
</evidence>
<keyword evidence="4" id="KW-1003">Cell membrane</keyword>
<dbReference type="EC" id="3.1.3.1" evidence="3 16"/>
<dbReference type="InterPro" id="IPR017850">
    <property type="entry name" value="Alkaline_phosphatase_core_sf"/>
</dbReference>
<sequence>MLSAQILVLFLVSVALADRYHPDAKGLGKLKNARTGVGPSAAEKTAQYWYNEALNGINKRQARLQDDKVARNTIMFLGDGMSVPTLAAARTLLGQRQGLAGEEAELSFESFPTVGLAKTYCVDHQIADSACTATAYLCGVKNNYGTLGVTGEVSRNDCPASENTNNQLESIAAWALKNGKDVGIVTTTRITHASPSGAYARTANRNWEHNGQVQEANFDPTRCPDIAHQLIHTEPGKSFKVILGGGRRNFIPNSFTDEEGQLGLRTDQRNLINEWRNDKNARNLSNAYIWNRDQLMANMQSPPEYLLGLFESDHLQYNLEADKTTEPTLTELTEIAIRSLNRNEKGFFLFVEGGRIDHAHHDNYVHLALDETIELSKAVERSMGLLPEDDTLIVVTADHAHVMAFNGYTQRGGDILGPSDSVDSNDIRYKTISYTNGPGAREQIDGVRPDVFDEDNAGDTRWRAHADVPLGSETHGGDDVAVFARGPHHHMFAGLYEQSQIPHLMAYAGCFDTISENPPHCNTAHALRSPLLTVLFIVVVSLVRTLFR</sequence>
<dbReference type="Gene3D" id="3.40.720.10">
    <property type="entry name" value="Alkaline Phosphatase, subunit A"/>
    <property type="match status" value="1"/>
</dbReference>
<dbReference type="GO" id="GO:0046872">
    <property type="term" value="F:metal ion binding"/>
    <property type="evidence" value="ECO:0007669"/>
    <property type="project" value="UniProtKB-KW"/>
</dbReference>
<dbReference type="EMBL" id="JF979061">
    <property type="protein sequence ID" value="AFI81421.1"/>
    <property type="molecule type" value="mRNA"/>
</dbReference>
<dbReference type="InterPro" id="IPR018299">
    <property type="entry name" value="Alkaline_phosphatase_AS"/>
</dbReference>
<protein>
    <recommendedName>
        <fullName evidence="3 16">Alkaline phosphatase</fullName>
        <ecNumber evidence="3 16">3.1.3.1</ecNumber>
    </recommendedName>
</protein>
<evidence type="ECO:0000256" key="11">
    <source>
        <dbReference type="ARBA" id="ARBA00023180"/>
    </source>
</evidence>
<feature type="active site" description="Phosphoserine intermediate" evidence="13">
    <location>
        <position position="129"/>
    </location>
</feature>
<keyword evidence="8 14" id="KW-0862">Zinc</keyword>
<feature type="binding site" evidence="14">
    <location>
        <position position="352"/>
    </location>
    <ligand>
        <name>Mg(2+)</name>
        <dbReference type="ChEBI" id="CHEBI:18420"/>
    </ligand>
</feature>
<evidence type="ECO:0000256" key="12">
    <source>
        <dbReference type="ARBA" id="ARBA00023288"/>
    </source>
</evidence>
<organism evidence="18">
    <name type="scientific">Diatraea saccharalis</name>
    <name type="common">sugarcane borer</name>
    <dbReference type="NCBI Taxonomy" id="40085"/>
    <lineage>
        <taxon>Eukaryota</taxon>
        <taxon>Metazoa</taxon>
        <taxon>Ecdysozoa</taxon>
        <taxon>Arthropoda</taxon>
        <taxon>Hexapoda</taxon>
        <taxon>Insecta</taxon>
        <taxon>Pterygota</taxon>
        <taxon>Neoptera</taxon>
        <taxon>Endopterygota</taxon>
        <taxon>Lepidoptera</taxon>
        <taxon>Glossata</taxon>
        <taxon>Ditrysia</taxon>
        <taxon>Pyraloidea</taxon>
        <taxon>Crambidae</taxon>
        <taxon>Crambinae</taxon>
        <taxon>Diatraea</taxon>
    </lineage>
</organism>
<evidence type="ECO:0000256" key="1">
    <source>
        <dbReference type="ARBA" id="ARBA00004609"/>
    </source>
</evidence>
<feature type="binding site" evidence="14">
    <location>
        <position position="357"/>
    </location>
    <ligand>
        <name>Zn(2+)</name>
        <dbReference type="ChEBI" id="CHEBI:29105"/>
        <label>2</label>
    </ligand>
</feature>
<keyword evidence="12" id="KW-0449">Lipoprotein</keyword>
<gene>
    <name evidence="18" type="primary">ALP1</name>
</gene>
<feature type="binding site" evidence="14">
    <location>
        <position position="361"/>
    </location>
    <ligand>
        <name>Zn(2+)</name>
        <dbReference type="ChEBI" id="CHEBI:29105"/>
        <label>2</label>
    </ligand>
</feature>
<evidence type="ECO:0000256" key="15">
    <source>
        <dbReference type="RuleBase" id="RU003946"/>
    </source>
</evidence>
<dbReference type="FunFam" id="3.40.720.10:FF:000008">
    <property type="entry name" value="Alkaline phosphatase"/>
    <property type="match status" value="1"/>
</dbReference>
<reference evidence="18" key="1">
    <citation type="submission" date="2011-05" db="EMBL/GenBank/DDBJ databases">
        <title>A down-regulated cadherin, not alkaline phosphatase genes, is associated with Cry1Ab resistance in Diatraea saccharalis.</title>
        <authorList>
            <person name="Yang Y."/>
            <person name="Zhu Y.C."/>
            <person name="Ottea J."/>
            <person name="Husseneder C."/>
            <person name="Leonard B.R."/>
            <person name="Abel C."/>
            <person name="Luttrell R."/>
            <person name="Huang F."/>
        </authorList>
    </citation>
    <scope>NUCLEOTIDE SEQUENCE</scope>
</reference>
<dbReference type="PANTHER" id="PTHR11596">
    <property type="entry name" value="ALKALINE PHOSPHATASE"/>
    <property type="match status" value="1"/>
</dbReference>
<evidence type="ECO:0000313" key="18">
    <source>
        <dbReference type="EMBL" id="AFI81421.1"/>
    </source>
</evidence>